<evidence type="ECO:0000256" key="1">
    <source>
        <dbReference type="SAM" id="Phobius"/>
    </source>
</evidence>
<reference evidence="3 4" key="3">
    <citation type="journal article" date="1997" name="Protein Eng.">
        <title>High-resolution crystal structure of M-protease: phylogeny aided analysis of the high-alkaline adaptation mechanism.</title>
        <authorList>
            <person name="Shirai T."/>
            <person name="Suzuki A."/>
            <person name="Yamane T."/>
            <person name="Ashida T."/>
            <person name="Kobayashi T."/>
            <person name="Ito S."/>
        </authorList>
    </citation>
    <scope>NUCLEOTIDE SEQUENCE [LARGE SCALE GENOMIC DNA]</scope>
    <source>
        <strain evidence="3 4">KSM-K16</strain>
    </source>
</reference>
<dbReference type="PANTHER" id="PTHR35342">
    <property type="entry name" value="TRICARBOXYLIC TRANSPORT PROTEIN"/>
    <property type="match status" value="1"/>
</dbReference>
<evidence type="ECO:0000313" key="3">
    <source>
        <dbReference type="EMBL" id="BAD62760.1"/>
    </source>
</evidence>
<evidence type="ECO:0000259" key="2">
    <source>
        <dbReference type="Pfam" id="PF01970"/>
    </source>
</evidence>
<feature type="transmembrane region" description="Helical" evidence="1">
    <location>
        <begin position="353"/>
        <end position="377"/>
    </location>
</feature>
<organism evidence="3 4">
    <name type="scientific">Shouchella clausii (strain KSM-K16)</name>
    <name type="common">Alkalihalobacillus clausii</name>
    <dbReference type="NCBI Taxonomy" id="66692"/>
    <lineage>
        <taxon>Bacteria</taxon>
        <taxon>Bacillati</taxon>
        <taxon>Bacillota</taxon>
        <taxon>Bacilli</taxon>
        <taxon>Bacillales</taxon>
        <taxon>Bacillaceae</taxon>
        <taxon>Shouchella</taxon>
    </lineage>
</organism>
<dbReference type="HOGENOM" id="CLU_022936_2_0_9"/>
<feature type="domain" description="DUF112" evidence="2">
    <location>
        <begin position="20"/>
        <end position="438"/>
    </location>
</feature>
<sequence>MDAQTVFGIFVEIITSSAVLYILAGTALGVFFGALPGLTATLAIVILLPFTYGMDPASGIAMLIAAYIGGISGGVVASVLIGMPGTPSSITTVYDGYPMAKKGLGGKALGIGAMGSLIGSLVSLFFLVTLAPQLASIALRFSPIEYTMVILFAFITVAGLTGNFVKSSLVAIVGLGIALIGFDPLNSAERNPFGLDVFAGGITAIPAMIGLFVVSKVFIELEGGHQNTIIPKISMKNIYPKLSEMRASWTNYLRSSLIGTAIGILPGIGGTLANFVSYDQAKKASKEPETFGKGNVDGLIASETANNAVIAGNLIPLLALGIPGDSVSAILLGGLQIQGLQPGPLLFQNQPEFIVNLFISFFIAVIMMYVLMMTVGIRLFPRMLSLKKVYLLPFVLVMSIAGAYNIGYRVEDIWIMIIFGVIGYVFHKLDFPTLPLVITLLLGSTFEMNLRTSFILTEGSLVPFVSRPISLIFVVLTIISLLFIIRSSRKARQKA</sequence>
<dbReference type="AlphaFoldDB" id="Q5WLJ5"/>
<keyword evidence="1" id="KW-0472">Membrane</keyword>
<feature type="transmembrane region" description="Helical" evidence="1">
    <location>
        <begin position="108"/>
        <end position="131"/>
    </location>
</feature>
<reference evidence="3 4" key="2">
    <citation type="journal article" date="1995" name="Appl. Microbiol. Biotechnol.">
        <title>Purification and properties of an alkaline protease from alkalophilic Bacillus sp. KSM-K16.</title>
        <authorList>
            <person name="Kobayashi T."/>
            <person name="Hakamada Y."/>
            <person name="Adachi S."/>
            <person name="Hitomi J."/>
            <person name="Yoshimatsu T."/>
            <person name="Koike K."/>
            <person name="Kawai S."/>
            <person name="Ito S."/>
        </authorList>
    </citation>
    <scope>NUCLEOTIDE SEQUENCE [LARGE SCALE GENOMIC DNA]</scope>
    <source>
        <strain evidence="3 4">KSM-K16</strain>
    </source>
</reference>
<gene>
    <name evidence="3" type="ordered locus">ABC0217</name>
</gene>
<protein>
    <recommendedName>
        <fullName evidence="2">DUF112 domain-containing protein</fullName>
    </recommendedName>
</protein>
<keyword evidence="1" id="KW-0812">Transmembrane</keyword>
<proteinExistence type="predicted"/>
<reference evidence="3 4" key="1">
    <citation type="journal article" date="1994" name="J. Ferment. Bioeng.">
        <title>Molecular cloning and nucleotide sequence of the gene for an alkaline protease from the alkalophilic Bacillus sp. KSM-K16.</title>
        <authorList>
            <person name="Hakamada Y."/>
            <person name="Kobayashi T."/>
            <person name="Hitomi J."/>
            <person name="Kawai S."/>
            <person name="Ito S."/>
        </authorList>
    </citation>
    <scope>NUCLEOTIDE SEQUENCE [LARGE SCALE GENOMIC DNA]</scope>
    <source>
        <strain evidence="3 4">KSM-K16</strain>
    </source>
</reference>
<keyword evidence="1" id="KW-1133">Transmembrane helix</keyword>
<keyword evidence="4" id="KW-1185">Reference proteome</keyword>
<feature type="transmembrane region" description="Helical" evidence="1">
    <location>
        <begin position="143"/>
        <end position="161"/>
    </location>
</feature>
<feature type="transmembrane region" description="Helical" evidence="1">
    <location>
        <begin position="468"/>
        <end position="485"/>
    </location>
</feature>
<name>Q5WLJ5_SHOC1</name>
<reference evidence="3 4" key="5">
    <citation type="journal article" date="2007" name="Extremophiles">
        <title>Intragenomic diversity of the V1 regions of 16S rRNA genes in high-alkaline protease-producing Bacillus clausii spp.</title>
        <authorList>
            <person name="Kageyama Y."/>
            <person name="Takaki Y."/>
            <person name="Shimamura S."/>
            <person name="Nishi S."/>
            <person name="Nogi Y."/>
            <person name="Uchimura K."/>
            <person name="Kobayashi T."/>
            <person name="Hitomi J."/>
            <person name="Ozaki K."/>
            <person name="Kawai S."/>
            <person name="Ito S."/>
            <person name="Horikoshi K."/>
        </authorList>
    </citation>
    <scope>NUCLEOTIDE SEQUENCE [LARGE SCALE GENOMIC DNA]</scope>
    <source>
        <strain evidence="3 4">KSM-K16</strain>
    </source>
</reference>
<reference evidence="4" key="4">
    <citation type="submission" date="2003-10" db="EMBL/GenBank/DDBJ databases">
        <title>The complete genome sequence of the alkaliphilic Bacillus clausii KSM-K16.</title>
        <authorList>
            <person name="Takaki Y."/>
            <person name="Kageyama Y."/>
            <person name="Shimamura S."/>
            <person name="Suzuki H."/>
            <person name="Nishi S."/>
            <person name="Hatada Y."/>
            <person name="Kawai S."/>
            <person name="Ito S."/>
            <person name="Horikoshi K."/>
        </authorList>
    </citation>
    <scope>NUCLEOTIDE SEQUENCE [LARGE SCALE GENOMIC DNA]</scope>
    <source>
        <strain evidence="4">KSM-K16</strain>
    </source>
</reference>
<feature type="transmembrane region" description="Helical" evidence="1">
    <location>
        <begin position="197"/>
        <end position="219"/>
    </location>
</feature>
<dbReference type="RefSeq" id="WP_011245080.1">
    <property type="nucleotide sequence ID" value="NC_006582.1"/>
</dbReference>
<accession>Q5WLJ5</accession>
<dbReference type="KEGG" id="bcl:ABC0217"/>
<dbReference type="InterPro" id="IPR002823">
    <property type="entry name" value="DUF112_TM"/>
</dbReference>
<dbReference type="STRING" id="66692.ABC0217"/>
<dbReference type="OrthoDB" id="9781349at2"/>
<dbReference type="EMBL" id="AP006627">
    <property type="protein sequence ID" value="BAD62760.1"/>
    <property type="molecule type" value="Genomic_DNA"/>
</dbReference>
<dbReference type="Pfam" id="PF01970">
    <property type="entry name" value="TctA"/>
    <property type="match status" value="1"/>
</dbReference>
<feature type="transmembrane region" description="Helical" evidence="1">
    <location>
        <begin position="389"/>
        <end position="407"/>
    </location>
</feature>
<dbReference type="eggNOG" id="COG3333">
    <property type="taxonomic scope" value="Bacteria"/>
</dbReference>
<evidence type="ECO:0000313" key="4">
    <source>
        <dbReference type="Proteomes" id="UP000001168"/>
    </source>
</evidence>
<feature type="transmembrane region" description="Helical" evidence="1">
    <location>
        <begin position="252"/>
        <end position="276"/>
    </location>
</feature>
<dbReference type="PANTHER" id="PTHR35342:SF5">
    <property type="entry name" value="TRICARBOXYLIC TRANSPORT PROTEIN"/>
    <property type="match status" value="1"/>
</dbReference>
<feature type="transmembrane region" description="Helical" evidence="1">
    <location>
        <begin position="167"/>
        <end position="185"/>
    </location>
</feature>
<dbReference type="Proteomes" id="UP000001168">
    <property type="component" value="Chromosome"/>
</dbReference>
<feature type="transmembrane region" description="Helical" evidence="1">
    <location>
        <begin position="60"/>
        <end position="81"/>
    </location>
</feature>
<feature type="transmembrane region" description="Helical" evidence="1">
    <location>
        <begin position="20"/>
        <end position="48"/>
    </location>
</feature>